<organism evidence="4">
    <name type="scientific">Rhizobium leguminosarum bv. trifolii</name>
    <dbReference type="NCBI Taxonomy" id="386"/>
    <lineage>
        <taxon>Bacteria</taxon>
        <taxon>Pseudomonadati</taxon>
        <taxon>Pseudomonadota</taxon>
        <taxon>Alphaproteobacteria</taxon>
        <taxon>Hyphomicrobiales</taxon>
        <taxon>Rhizobiaceae</taxon>
        <taxon>Rhizobium/Agrobacterium group</taxon>
        <taxon>Rhizobium</taxon>
    </lineage>
</organism>
<feature type="region of interest" description="Disordered" evidence="2">
    <location>
        <begin position="153"/>
        <end position="175"/>
    </location>
</feature>
<feature type="domain" description="Cupin type-2" evidence="3">
    <location>
        <begin position="50"/>
        <end position="121"/>
    </location>
</feature>
<dbReference type="InterPro" id="IPR013096">
    <property type="entry name" value="Cupin_2"/>
</dbReference>
<dbReference type="PANTHER" id="PTHR35848:SF9">
    <property type="entry name" value="SLL1358 PROTEIN"/>
    <property type="match status" value="1"/>
</dbReference>
<evidence type="ECO:0000259" key="3">
    <source>
        <dbReference type="Pfam" id="PF07883"/>
    </source>
</evidence>
<dbReference type="InterPro" id="IPR014710">
    <property type="entry name" value="RmlC-like_jellyroll"/>
</dbReference>
<dbReference type="InterPro" id="IPR011051">
    <property type="entry name" value="RmlC_Cupin_sf"/>
</dbReference>
<dbReference type="AlphaFoldDB" id="A0A1B8R304"/>
<reference evidence="4" key="2">
    <citation type="journal article" date="2016" name="Front. Microbiol.">
        <title>The Regulatory Protein RosR Affects Rhizobium leguminosarum bv. trifolii Protein Profiles, Cell Surface Properties, and Symbiosis with Clover.</title>
        <authorList>
            <person name="Rachwal K."/>
            <person name="Boguszewska A."/>
            <person name="Kopcinska J."/>
            <person name="Karas M."/>
            <person name="Tchorzewski M."/>
            <person name="Janczarek M."/>
        </authorList>
    </citation>
    <scope>NUCLEOTIDE SEQUENCE</scope>
    <source>
        <strain evidence="4">Rt24.2</strain>
    </source>
</reference>
<dbReference type="Pfam" id="PF07883">
    <property type="entry name" value="Cupin_2"/>
    <property type="match status" value="1"/>
</dbReference>
<accession>A0A1B8R304</accession>
<dbReference type="RefSeq" id="WP_018446308.1">
    <property type="nucleotide sequence ID" value="NZ_MAMO01000171.1"/>
</dbReference>
<feature type="compositionally biased region" description="Basic and acidic residues" evidence="2">
    <location>
        <begin position="160"/>
        <end position="175"/>
    </location>
</feature>
<dbReference type="InterPro" id="IPR051610">
    <property type="entry name" value="GPI/OXD"/>
</dbReference>
<dbReference type="GO" id="GO:0046872">
    <property type="term" value="F:metal ion binding"/>
    <property type="evidence" value="ECO:0007669"/>
    <property type="project" value="UniProtKB-KW"/>
</dbReference>
<reference evidence="4" key="1">
    <citation type="journal article" date="2015" name="BMC Genomics">
        <title>Transcriptome profiling of a Rhizobium leguminosarum bv. trifolii rosR mutant reveals the role of the transcriptional regulator RosR in motility, synthesis of cell-surface components, and other cellular processes.</title>
        <authorList>
            <person name="Rachwal K."/>
            <person name="Matczynska E."/>
            <person name="Janczarek M."/>
        </authorList>
    </citation>
    <scope>NUCLEOTIDE SEQUENCE</scope>
    <source>
        <strain evidence="4">Rt24.2</strain>
    </source>
</reference>
<evidence type="ECO:0000256" key="2">
    <source>
        <dbReference type="SAM" id="MobiDB-lite"/>
    </source>
</evidence>
<evidence type="ECO:0000313" key="4">
    <source>
        <dbReference type="EMBL" id="AOO94144.1"/>
    </source>
</evidence>
<dbReference type="EMBL" id="KX491780">
    <property type="protein sequence ID" value="AOO94144.1"/>
    <property type="molecule type" value="Genomic_DNA"/>
</dbReference>
<name>A0A1B8R304_RHILT</name>
<protein>
    <submittedName>
        <fullName evidence="4">Cupin</fullName>
    </submittedName>
</protein>
<proteinExistence type="predicted"/>
<dbReference type="PANTHER" id="PTHR35848">
    <property type="entry name" value="OXALATE-BINDING PROTEIN"/>
    <property type="match status" value="1"/>
</dbReference>
<dbReference type="CDD" id="cd02224">
    <property type="entry name" value="cupin_SPO2919-like"/>
    <property type="match status" value="1"/>
</dbReference>
<dbReference type="SUPFAM" id="SSF51182">
    <property type="entry name" value="RmlC-like cupins"/>
    <property type="match status" value="1"/>
</dbReference>
<keyword evidence="1" id="KW-0479">Metal-binding</keyword>
<dbReference type="Gene3D" id="2.60.120.10">
    <property type="entry name" value="Jelly Rolls"/>
    <property type="match status" value="1"/>
</dbReference>
<evidence type="ECO:0000256" key="1">
    <source>
        <dbReference type="ARBA" id="ARBA00022723"/>
    </source>
</evidence>
<sequence length="175" mass="19968">MATLERPSFIVHWSEIERPDDSHYDDDDELMSIGAPFGRYFGLAKLGIHHERLPPGRRTSFPHAESAEEEFVYVLEGEPDVWLDGHLYRLKQGDAVGFPAGTGIAHSFLNNTQAEVHLLVVGERHKAENRIFYPLHPHRRPLHDDWWDDNPTHALGPHDGMPDLVREAKGRGNNE</sequence>